<evidence type="ECO:0000313" key="3">
    <source>
        <dbReference type="Proteomes" id="UP000193920"/>
    </source>
</evidence>
<feature type="transmembrane region" description="Helical" evidence="1">
    <location>
        <begin position="7"/>
        <end position="26"/>
    </location>
</feature>
<protein>
    <submittedName>
        <fullName evidence="2">Uncharacterized protein</fullName>
    </submittedName>
</protein>
<evidence type="ECO:0000313" key="2">
    <source>
        <dbReference type="EMBL" id="ORY62775.1"/>
    </source>
</evidence>
<gene>
    <name evidence="2" type="ORF">LY90DRAFT_234118</name>
</gene>
<organism evidence="2 3">
    <name type="scientific">Neocallimastix californiae</name>
    <dbReference type="NCBI Taxonomy" id="1754190"/>
    <lineage>
        <taxon>Eukaryota</taxon>
        <taxon>Fungi</taxon>
        <taxon>Fungi incertae sedis</taxon>
        <taxon>Chytridiomycota</taxon>
        <taxon>Chytridiomycota incertae sedis</taxon>
        <taxon>Neocallimastigomycetes</taxon>
        <taxon>Neocallimastigales</taxon>
        <taxon>Neocallimastigaceae</taxon>
        <taxon>Neocallimastix</taxon>
    </lineage>
</organism>
<dbReference type="EMBL" id="MCOG01000057">
    <property type="protein sequence ID" value="ORY62775.1"/>
    <property type="molecule type" value="Genomic_DNA"/>
</dbReference>
<accession>A0A1Y2DVV8</accession>
<keyword evidence="1" id="KW-0812">Transmembrane</keyword>
<feature type="transmembrane region" description="Helical" evidence="1">
    <location>
        <begin position="129"/>
        <end position="153"/>
    </location>
</feature>
<keyword evidence="1" id="KW-1133">Transmembrane helix</keyword>
<proteinExistence type="predicted"/>
<name>A0A1Y2DVV8_9FUNG</name>
<keyword evidence="1" id="KW-0472">Membrane</keyword>
<evidence type="ECO:0000256" key="1">
    <source>
        <dbReference type="SAM" id="Phobius"/>
    </source>
</evidence>
<sequence>MRILEFLFLIIIGIYINSSIVSALPFDLNEFFSNPNNKSPEELLKMIENYQYEFPNYDWEVDTGKSLMFDIPNDQMMIKSIDAGLFYKDIKEETYCNYSYSSSYKKHYMLCHAVIKNYSKEILPKLTTFILILVLIKNQYVVLAMKLLLIPFLKLDYTMIMAKKLNFLVN</sequence>
<keyword evidence="3" id="KW-1185">Reference proteome</keyword>
<dbReference type="AlphaFoldDB" id="A0A1Y2DVV8"/>
<comment type="caution">
    <text evidence="2">The sequence shown here is derived from an EMBL/GenBank/DDBJ whole genome shotgun (WGS) entry which is preliminary data.</text>
</comment>
<dbReference type="Proteomes" id="UP000193920">
    <property type="component" value="Unassembled WGS sequence"/>
</dbReference>
<reference evidence="2 3" key="1">
    <citation type="submission" date="2016-08" db="EMBL/GenBank/DDBJ databases">
        <title>A Parts List for Fungal Cellulosomes Revealed by Comparative Genomics.</title>
        <authorList>
            <consortium name="DOE Joint Genome Institute"/>
            <person name="Haitjema C.H."/>
            <person name="Gilmore S.P."/>
            <person name="Henske J.K."/>
            <person name="Solomon K.V."/>
            <person name="De Groot R."/>
            <person name="Kuo A."/>
            <person name="Mondo S.J."/>
            <person name="Salamov A.A."/>
            <person name="Labutti K."/>
            <person name="Zhao Z."/>
            <person name="Chiniquy J."/>
            <person name="Barry K."/>
            <person name="Brewer H.M."/>
            <person name="Purvine S.O."/>
            <person name="Wright A.T."/>
            <person name="Boxma B."/>
            <person name="Van Alen T."/>
            <person name="Hackstein J.H."/>
            <person name="Baker S.E."/>
            <person name="Grigoriev I.V."/>
            <person name="O'Malley M.A."/>
        </authorList>
    </citation>
    <scope>NUCLEOTIDE SEQUENCE [LARGE SCALE GENOMIC DNA]</scope>
    <source>
        <strain evidence="2 3">G1</strain>
    </source>
</reference>